<dbReference type="OMA" id="TCLGPTH"/>
<keyword evidence="3" id="KW-1185">Reference proteome</keyword>
<organism evidence="2 3">
    <name type="scientific">Eimeria acervulina</name>
    <name type="common">Coccidian parasite</name>
    <dbReference type="NCBI Taxonomy" id="5801"/>
    <lineage>
        <taxon>Eukaryota</taxon>
        <taxon>Sar</taxon>
        <taxon>Alveolata</taxon>
        <taxon>Apicomplexa</taxon>
        <taxon>Conoidasida</taxon>
        <taxon>Coccidia</taxon>
        <taxon>Eucoccidiorida</taxon>
        <taxon>Eimeriorina</taxon>
        <taxon>Eimeriidae</taxon>
        <taxon>Eimeria</taxon>
    </lineage>
</organism>
<gene>
    <name evidence="2" type="ORF">EAH_00047060</name>
</gene>
<dbReference type="VEuPathDB" id="ToxoDB:EAH_00047060"/>
<dbReference type="GeneID" id="25272776"/>
<dbReference type="RefSeq" id="XP_013250052.1">
    <property type="nucleotide sequence ID" value="XM_013394598.1"/>
</dbReference>
<dbReference type="AlphaFoldDB" id="U6GKU1"/>
<feature type="non-terminal residue" evidence="2">
    <location>
        <position position="290"/>
    </location>
</feature>
<evidence type="ECO:0000313" key="3">
    <source>
        <dbReference type="Proteomes" id="UP000018050"/>
    </source>
</evidence>
<dbReference type="Proteomes" id="UP000018050">
    <property type="component" value="Unassembled WGS sequence"/>
</dbReference>
<accession>U6GKU1</accession>
<dbReference type="EMBL" id="HG671103">
    <property type="protein sequence ID" value="CDI79903.1"/>
    <property type="molecule type" value="Genomic_DNA"/>
</dbReference>
<reference evidence="2" key="1">
    <citation type="submission" date="2013-10" db="EMBL/GenBank/DDBJ databases">
        <title>Genomic analysis of the causative agents of coccidiosis in chickens.</title>
        <authorList>
            <person name="Reid A.J."/>
            <person name="Blake D."/>
            <person name="Billington K."/>
            <person name="Browne H."/>
            <person name="Dunn M."/>
            <person name="Hung S."/>
            <person name="Kawahara F."/>
            <person name="Miranda-Saavedra D."/>
            <person name="Mourier T."/>
            <person name="Nagra H."/>
            <person name="Otto T.D."/>
            <person name="Rawlings N."/>
            <person name="Sanchez A."/>
            <person name="Sanders M."/>
            <person name="Subramaniam C."/>
            <person name="Tay Y."/>
            <person name="Dear P."/>
            <person name="Doerig C."/>
            <person name="Gruber A."/>
            <person name="Parkinson J."/>
            <person name="Shirley M."/>
            <person name="Wan K.L."/>
            <person name="Berriman M."/>
            <person name="Tomley F."/>
            <person name="Pain A."/>
        </authorList>
    </citation>
    <scope>NUCLEOTIDE SEQUENCE</scope>
    <source>
        <strain evidence="2">Houghton</strain>
    </source>
</reference>
<evidence type="ECO:0000256" key="1">
    <source>
        <dbReference type="SAM" id="SignalP"/>
    </source>
</evidence>
<feature type="chain" id="PRO_5004671014" evidence="1">
    <location>
        <begin position="21"/>
        <end position="290"/>
    </location>
</feature>
<name>U6GKU1_EIMAC</name>
<dbReference type="OrthoDB" id="348930at2759"/>
<keyword evidence="1" id="KW-0732">Signal</keyword>
<reference evidence="2" key="2">
    <citation type="submission" date="2013-10" db="EMBL/GenBank/DDBJ databases">
        <authorList>
            <person name="Aslett M."/>
        </authorList>
    </citation>
    <scope>NUCLEOTIDE SEQUENCE</scope>
    <source>
        <strain evidence="2">Houghton</strain>
    </source>
</reference>
<sequence>MGPCIFLVVVLLLFGGPHSAAPLAAYKGLQGAVSGVHTPERKGSIHSRVASAFLTRSAAAVAAAAATSAARGAAPLERRAAEASEARAAKAASAVRAAAAGSAAEVAADGKFPVWSLSDLPTPDSLLLAAAATAANKHKVRDIVCFVRCAAWQRPAEEYESERLLLQQKRGPLLSPHNKPVSSTRCLTPDYLNDVEETIPDTVPESIPDTIPESIPDTIPDTIPDSIPETIPKAIPETIPEMIPETIADSISRRLRRKKEDLLRAEWEAMLLVTCLGPTHIDSVAETLIQ</sequence>
<proteinExistence type="predicted"/>
<protein>
    <submittedName>
        <fullName evidence="2">Uncharacterized protein</fullName>
    </submittedName>
</protein>
<feature type="signal peptide" evidence="1">
    <location>
        <begin position="1"/>
        <end position="20"/>
    </location>
</feature>
<evidence type="ECO:0000313" key="2">
    <source>
        <dbReference type="EMBL" id="CDI79903.1"/>
    </source>
</evidence>